<dbReference type="OrthoDB" id="9804774at2"/>
<keyword evidence="5" id="KW-1185">Reference proteome</keyword>
<gene>
    <name evidence="4" type="ORF">DES37_102159</name>
</gene>
<reference evidence="4 5" key="1">
    <citation type="submission" date="2018-05" db="EMBL/GenBank/DDBJ databases">
        <title>Genomic Encyclopedia of Type Strains, Phase IV (KMG-IV): sequencing the most valuable type-strain genomes for metagenomic binning, comparative biology and taxonomic classification.</title>
        <authorList>
            <person name="Goeker M."/>
        </authorList>
    </citation>
    <scope>NUCLEOTIDE SEQUENCE [LARGE SCALE GENOMIC DNA]</scope>
    <source>
        <strain evidence="4 5">DSM 19579</strain>
    </source>
</reference>
<evidence type="ECO:0000313" key="4">
    <source>
        <dbReference type="EMBL" id="PWW11553.1"/>
    </source>
</evidence>
<sequence length="262" mass="28149">MNMFKLHGKNALITGATGYLGKEMVIALASAGAHVFINSRSVDKCEQLTNELLAMGYKASIAPFDITDNEAIKSFIENLECEHIDIIVNNAYAGGAGSVALSSPRQYRDAYESSVIASANLFTELLPFLRKAVEVNGYASVINIASMYGVVSPDQRIYSSMSAVNPPFYGAAKAALIQWTKYAGCEFAHENIRVNCISPGPFPSLQVQENAAELVYKISEKVPMGRIGNASELAGPIIFLASQASSFMTGANIPVDGGWTCW</sequence>
<dbReference type="InterPro" id="IPR002347">
    <property type="entry name" value="SDR_fam"/>
</dbReference>
<dbReference type="Gene3D" id="3.40.50.720">
    <property type="entry name" value="NAD(P)-binding Rossmann-like Domain"/>
    <property type="match status" value="1"/>
</dbReference>
<dbReference type="InterPro" id="IPR052178">
    <property type="entry name" value="Sec_Metab_Biosynth_SDR"/>
</dbReference>
<dbReference type="PRINTS" id="PR00081">
    <property type="entry name" value="GDHRDH"/>
</dbReference>
<organism evidence="4 5">
    <name type="scientific">Mangrovibacter plantisponsor</name>
    <dbReference type="NCBI Taxonomy" id="451513"/>
    <lineage>
        <taxon>Bacteria</taxon>
        <taxon>Pseudomonadati</taxon>
        <taxon>Pseudomonadota</taxon>
        <taxon>Gammaproteobacteria</taxon>
        <taxon>Enterobacterales</taxon>
        <taxon>Enterobacteriaceae</taxon>
        <taxon>Mangrovibacter</taxon>
    </lineage>
</organism>
<comment type="caution">
    <text evidence="4">The sequence shown here is derived from an EMBL/GenBank/DDBJ whole genome shotgun (WGS) entry which is preliminary data.</text>
</comment>
<keyword evidence="3" id="KW-0560">Oxidoreductase</keyword>
<dbReference type="InterPro" id="IPR036291">
    <property type="entry name" value="NAD(P)-bd_dom_sf"/>
</dbReference>
<dbReference type="PANTHER" id="PTHR43618:SF8">
    <property type="entry name" value="7ALPHA-HYDROXYSTEROID DEHYDROGENASE"/>
    <property type="match status" value="1"/>
</dbReference>
<dbReference type="Pfam" id="PF13561">
    <property type="entry name" value="adh_short_C2"/>
    <property type="match status" value="1"/>
</dbReference>
<accession>A0A317Q6K6</accession>
<dbReference type="EMBL" id="QGTS01000002">
    <property type="protein sequence ID" value="PWW11553.1"/>
    <property type="molecule type" value="Genomic_DNA"/>
</dbReference>
<name>A0A317Q6K6_9ENTR</name>
<dbReference type="GO" id="GO:0016491">
    <property type="term" value="F:oxidoreductase activity"/>
    <property type="evidence" value="ECO:0007669"/>
    <property type="project" value="UniProtKB-KW"/>
</dbReference>
<dbReference type="RefSeq" id="WP_110024859.1">
    <property type="nucleotide sequence ID" value="NZ_QGTS01000002.1"/>
</dbReference>
<evidence type="ECO:0000256" key="1">
    <source>
        <dbReference type="ARBA" id="ARBA00006484"/>
    </source>
</evidence>
<keyword evidence="2" id="KW-0521">NADP</keyword>
<proteinExistence type="inferred from homology"/>
<dbReference type="PRINTS" id="PR00080">
    <property type="entry name" value="SDRFAMILY"/>
</dbReference>
<dbReference type="SUPFAM" id="SSF51735">
    <property type="entry name" value="NAD(P)-binding Rossmann-fold domains"/>
    <property type="match status" value="1"/>
</dbReference>
<evidence type="ECO:0000256" key="2">
    <source>
        <dbReference type="ARBA" id="ARBA00022857"/>
    </source>
</evidence>
<evidence type="ECO:0000256" key="3">
    <source>
        <dbReference type="ARBA" id="ARBA00023002"/>
    </source>
</evidence>
<protein>
    <submittedName>
        <fullName evidence="4">Gluconate 5-dehydrogenase</fullName>
    </submittedName>
</protein>
<dbReference type="PANTHER" id="PTHR43618">
    <property type="entry name" value="7-ALPHA-HYDROXYSTEROID DEHYDROGENASE"/>
    <property type="match status" value="1"/>
</dbReference>
<dbReference type="Proteomes" id="UP000246744">
    <property type="component" value="Unassembled WGS sequence"/>
</dbReference>
<dbReference type="AlphaFoldDB" id="A0A317Q6K6"/>
<evidence type="ECO:0000313" key="5">
    <source>
        <dbReference type="Proteomes" id="UP000246744"/>
    </source>
</evidence>
<comment type="similarity">
    <text evidence="1">Belongs to the short-chain dehydrogenases/reductases (SDR) family.</text>
</comment>